<evidence type="ECO:0000256" key="1">
    <source>
        <dbReference type="SAM" id="MobiDB-lite"/>
    </source>
</evidence>
<dbReference type="PROSITE" id="PS00018">
    <property type="entry name" value="EF_HAND_1"/>
    <property type="match status" value="1"/>
</dbReference>
<dbReference type="Pfam" id="PF13360">
    <property type="entry name" value="PQQ_2"/>
    <property type="match status" value="1"/>
</dbReference>
<dbReference type="GO" id="GO:0004553">
    <property type="term" value="F:hydrolase activity, hydrolyzing O-glycosyl compounds"/>
    <property type="evidence" value="ECO:0007669"/>
    <property type="project" value="InterPro"/>
</dbReference>
<dbReference type="PROSITE" id="PS51766">
    <property type="entry name" value="DOCKERIN"/>
    <property type="match status" value="1"/>
</dbReference>
<evidence type="ECO:0000259" key="2">
    <source>
        <dbReference type="PROSITE" id="PS51766"/>
    </source>
</evidence>
<accession>A0AAP4F044</accession>
<dbReference type="InterPro" id="IPR003343">
    <property type="entry name" value="Big_2"/>
</dbReference>
<dbReference type="GO" id="GO:0000272">
    <property type="term" value="P:polysaccharide catabolic process"/>
    <property type="evidence" value="ECO:0007669"/>
    <property type="project" value="InterPro"/>
</dbReference>
<dbReference type="InterPro" id="IPR015943">
    <property type="entry name" value="WD40/YVTN_repeat-like_dom_sf"/>
</dbReference>
<feature type="domain" description="Dockerin" evidence="2">
    <location>
        <begin position="1177"/>
        <end position="1237"/>
    </location>
</feature>
<dbReference type="Proteomes" id="UP001300383">
    <property type="component" value="Unassembled WGS sequence"/>
</dbReference>
<dbReference type="Gene3D" id="2.60.40.1080">
    <property type="match status" value="1"/>
</dbReference>
<dbReference type="PANTHER" id="PTHR34512">
    <property type="entry name" value="CELL SURFACE PROTEIN"/>
    <property type="match status" value="1"/>
</dbReference>
<dbReference type="CDD" id="cd14256">
    <property type="entry name" value="Dockerin_I"/>
    <property type="match status" value="1"/>
</dbReference>
<reference evidence="3 4" key="1">
    <citation type="submission" date="2023-05" db="EMBL/GenBank/DDBJ databases">
        <title>[ruminococcus] sp. nov., isolated from a pig farm feces dump.</title>
        <authorList>
            <person name="Chang Y.-H."/>
        </authorList>
    </citation>
    <scope>NUCLEOTIDE SEQUENCE [LARGE SCALE GENOMIC DNA]</scope>
    <source>
        <strain evidence="3 4">YH-rum2234</strain>
    </source>
</reference>
<dbReference type="Gene3D" id="2.130.10.10">
    <property type="entry name" value="YVTN repeat-like/Quinoprotein amine dehydrogenase"/>
    <property type="match status" value="1"/>
</dbReference>
<dbReference type="InterPro" id="IPR018247">
    <property type="entry name" value="EF_Hand_1_Ca_BS"/>
</dbReference>
<protein>
    <submittedName>
        <fullName evidence="3">Cadherin-like beta sandwich domain-containing protein</fullName>
    </submittedName>
</protein>
<dbReference type="Pfam" id="PF12733">
    <property type="entry name" value="Cadherin-like"/>
    <property type="match status" value="2"/>
</dbReference>
<dbReference type="SUPFAM" id="SSF63446">
    <property type="entry name" value="Type I dockerin domain"/>
    <property type="match status" value="1"/>
</dbReference>
<dbReference type="InterPro" id="IPR011047">
    <property type="entry name" value="Quinoprotein_ADH-like_sf"/>
</dbReference>
<dbReference type="EMBL" id="JASGBQ010000002">
    <property type="protein sequence ID" value="MDI9241288.1"/>
    <property type="molecule type" value="Genomic_DNA"/>
</dbReference>
<dbReference type="InterPro" id="IPR025883">
    <property type="entry name" value="Cadherin-like_domain"/>
</dbReference>
<sequence length="1237" mass="133626">MGGKRKLKNRWAAAVLALLTALSAFYWQPLSVRAEDAAAVESADGAGEETVLLEGIALNKTSLIMKTGDQKTLTASLLPENTTEQPKITWSSDDTDVVQVEEEGESVLVTAPDGRGGTAVITASAGGFSATCRVLVTVQDPMLESILFMQNSSGSNRYELTEGLPGSWEYTLRIPESTNALYVRPQLRDDVFDTAVITARFTDVSSQEEVAVNLPVDESTSLSSSTTGRIIKAYDTEPKELVIEVTYGERTETWRIHIVRGTYLGNFTVTDDHGESLSYTPEFKKTVYDYSLHVPSSTTQLQLQLTPAEATSTSLTVNGETAEDGKYILSDLEAGRNTVVLRSGDGLQSAPYDYTLTIYVDQVCYLTVSLDPADAVFTVYDESNVQIDPKDGRYELLTGSTYTYTVSASGYQTQSGSFTIEGDEEKSFQLEKSISTELEELDAEWGGYWKNEDNQNVVDAAAPVSLANTEVQWKQKYGSNADYSNSVSDGILVEQYICCFQGNLLMYLDKATGEIVKSVTMAAQGNSSFTKPLYAAGMIFVPLNDGRVQAFNAVSLESMWIYVDTVGGNAATALRYDSGYLYAGFADGNLVCLSVDDEDPEKTNEKKSAVWRKYDSGGYYRTGVYTGETYLYACGRSGAVYCLDKRTGETIQKLALPAETGAPSTAVCYSAGQIYFATEKGYLCSWAVGEDGKLEPDKAEILNLGGIIYGTPLVYQGRVYVGSATVDSYGVVLAPYYINVVEVRDDGSLSLAYRMEIPGCPKGTPTLTTAYESQEGCVYVYFTTDTSNGSIYLVKDGAGYTGPGAGSGLLYQQNEVSGNGGGSILVDSSGYLYLRYESAWLYALKPTDLYLEAVECTGGHVLLDGGAAFDRQAENHKILLDGGTDVVTLTLTASPGAAVFIDGQEGSVREITLTDGKALVQVDLSLNGQVRTYWFAIRQRNSEAVLENLQVSYSPVVTVMELELEPAFEPERTEYNSSIYGNGNMASYYVWPKLPEDSVSSIKITVVKGVSGKTPGTELSGMTVYLPEGPRLRYEVPPAGTDPAVVDITVTAEDGVTRKTYRLSMFRNNDLPKLSNASLVSREEKSVTIRITAAIDGYLYYLPDAKEGTAGMPQASQIRTEGKRIAVSAGENTVTLEGFFSEESVVYLYEMSYAQRWSSGMQIDIPAFTGEDPEPAEPGTKGDLNGDGRVTNADVSALLDAVTSGKSLSLETADLNGDGRATNADVSALLDLVTGGG</sequence>
<comment type="caution">
    <text evidence="3">The sequence shown here is derived from an EMBL/GenBank/DDBJ whole genome shotgun (WGS) entry which is preliminary data.</text>
</comment>
<feature type="region of interest" description="Disordered" evidence="1">
    <location>
        <begin position="1168"/>
        <end position="1187"/>
    </location>
</feature>
<dbReference type="SUPFAM" id="SSF50998">
    <property type="entry name" value="Quinoprotein alcohol dehydrogenase-like"/>
    <property type="match status" value="1"/>
</dbReference>
<dbReference type="AlphaFoldDB" id="A0AAP4F044"/>
<dbReference type="SUPFAM" id="SSF49373">
    <property type="entry name" value="Invasin/intimin cell-adhesion fragments"/>
    <property type="match status" value="1"/>
</dbReference>
<dbReference type="InterPro" id="IPR002105">
    <property type="entry name" value="Dockerin_1_rpt"/>
</dbReference>
<dbReference type="PANTHER" id="PTHR34512:SF30">
    <property type="entry name" value="OUTER MEMBRANE PROTEIN ASSEMBLY FACTOR BAMB"/>
    <property type="match status" value="1"/>
</dbReference>
<evidence type="ECO:0000313" key="4">
    <source>
        <dbReference type="Proteomes" id="UP001300383"/>
    </source>
</evidence>
<keyword evidence="4" id="KW-1185">Reference proteome</keyword>
<dbReference type="RefSeq" id="WP_283229799.1">
    <property type="nucleotide sequence ID" value="NZ_JASGBQ010000002.1"/>
</dbReference>
<dbReference type="InterPro" id="IPR002372">
    <property type="entry name" value="PQQ_rpt_dom"/>
</dbReference>
<dbReference type="InterPro" id="IPR016134">
    <property type="entry name" value="Dockerin_dom"/>
</dbReference>
<name>A0AAP4F044_9FIRM</name>
<dbReference type="InterPro" id="IPR036439">
    <property type="entry name" value="Dockerin_dom_sf"/>
</dbReference>
<organism evidence="3 4">
    <name type="scientific">Fusibacillus kribbianus</name>
    <dbReference type="NCBI Taxonomy" id="3044208"/>
    <lineage>
        <taxon>Bacteria</taxon>
        <taxon>Bacillati</taxon>
        <taxon>Bacillota</taxon>
        <taxon>Clostridia</taxon>
        <taxon>Lachnospirales</taxon>
        <taxon>Lachnospiraceae</taxon>
        <taxon>Fusibacillus</taxon>
    </lineage>
</organism>
<dbReference type="InterPro" id="IPR008964">
    <property type="entry name" value="Invasin/intimin_cell_adhesion"/>
</dbReference>
<dbReference type="Pfam" id="PF00404">
    <property type="entry name" value="Dockerin_1"/>
    <property type="match status" value="1"/>
</dbReference>
<evidence type="ECO:0000313" key="3">
    <source>
        <dbReference type="EMBL" id="MDI9241288.1"/>
    </source>
</evidence>
<gene>
    <name evidence="3" type="ORF">QJ036_02185</name>
</gene>
<proteinExistence type="predicted"/>
<dbReference type="Gene3D" id="1.10.1330.10">
    <property type="entry name" value="Dockerin domain"/>
    <property type="match status" value="1"/>
</dbReference>
<dbReference type="Pfam" id="PF02368">
    <property type="entry name" value="Big_2"/>
    <property type="match status" value="1"/>
</dbReference>